<dbReference type="AlphaFoldDB" id="A0A0F8YMN8"/>
<comment type="caution">
    <text evidence="1">The sequence shown here is derived from an EMBL/GenBank/DDBJ whole genome shotgun (WGS) entry which is preliminary data.</text>
</comment>
<sequence>MTADITPERRAELQEIVNETKGSHFVARPEEIAALLDAADERDRLAAEVEDLHGDAMTLRGYINTFGETPSMTASRATAAEATASRLAEIASELVDRKDT</sequence>
<evidence type="ECO:0000313" key="1">
    <source>
        <dbReference type="EMBL" id="KKK75005.1"/>
    </source>
</evidence>
<gene>
    <name evidence="1" type="ORF">LCGC14_2878120</name>
</gene>
<dbReference type="EMBL" id="LAZR01056058">
    <property type="protein sequence ID" value="KKK75005.1"/>
    <property type="molecule type" value="Genomic_DNA"/>
</dbReference>
<reference evidence="1" key="1">
    <citation type="journal article" date="2015" name="Nature">
        <title>Complex archaea that bridge the gap between prokaryotes and eukaryotes.</title>
        <authorList>
            <person name="Spang A."/>
            <person name="Saw J.H."/>
            <person name="Jorgensen S.L."/>
            <person name="Zaremba-Niedzwiedzka K."/>
            <person name="Martijn J."/>
            <person name="Lind A.E."/>
            <person name="van Eijk R."/>
            <person name="Schleper C."/>
            <person name="Guy L."/>
            <person name="Ettema T.J."/>
        </authorList>
    </citation>
    <scope>NUCLEOTIDE SEQUENCE</scope>
</reference>
<feature type="non-terminal residue" evidence="1">
    <location>
        <position position="100"/>
    </location>
</feature>
<organism evidence="1">
    <name type="scientific">marine sediment metagenome</name>
    <dbReference type="NCBI Taxonomy" id="412755"/>
    <lineage>
        <taxon>unclassified sequences</taxon>
        <taxon>metagenomes</taxon>
        <taxon>ecological metagenomes</taxon>
    </lineage>
</organism>
<accession>A0A0F8YMN8</accession>
<name>A0A0F8YMN8_9ZZZZ</name>
<proteinExistence type="predicted"/>
<protein>
    <submittedName>
        <fullName evidence="1">Uncharacterized protein</fullName>
    </submittedName>
</protein>